<name>A0ABQ6MQV4_9STRA</name>
<evidence type="ECO:0000313" key="2">
    <source>
        <dbReference type="Proteomes" id="UP001165060"/>
    </source>
</evidence>
<accession>A0ABQ6MQV4</accession>
<dbReference type="Proteomes" id="UP001165060">
    <property type="component" value="Unassembled WGS sequence"/>
</dbReference>
<reference evidence="1 2" key="1">
    <citation type="journal article" date="2023" name="Commun. Biol.">
        <title>Genome analysis of Parmales, the sister group of diatoms, reveals the evolutionary specialization of diatoms from phago-mixotrophs to photoautotrophs.</title>
        <authorList>
            <person name="Ban H."/>
            <person name="Sato S."/>
            <person name="Yoshikawa S."/>
            <person name="Yamada K."/>
            <person name="Nakamura Y."/>
            <person name="Ichinomiya M."/>
            <person name="Sato N."/>
            <person name="Blanc-Mathieu R."/>
            <person name="Endo H."/>
            <person name="Kuwata A."/>
            <person name="Ogata H."/>
        </authorList>
    </citation>
    <scope>NUCLEOTIDE SEQUENCE [LARGE SCALE GENOMIC DNA]</scope>
</reference>
<evidence type="ECO:0000313" key="1">
    <source>
        <dbReference type="EMBL" id="GMI31134.1"/>
    </source>
</evidence>
<protein>
    <submittedName>
        <fullName evidence="1">Uncharacterized protein</fullName>
    </submittedName>
</protein>
<comment type="caution">
    <text evidence="1">The sequence shown here is derived from an EMBL/GenBank/DDBJ whole genome shotgun (WGS) entry which is preliminary data.</text>
</comment>
<gene>
    <name evidence="1" type="ORF">TeGR_g5670</name>
</gene>
<proteinExistence type="predicted"/>
<keyword evidence="2" id="KW-1185">Reference proteome</keyword>
<organism evidence="1 2">
    <name type="scientific">Tetraparma gracilis</name>
    <dbReference type="NCBI Taxonomy" id="2962635"/>
    <lineage>
        <taxon>Eukaryota</taxon>
        <taxon>Sar</taxon>
        <taxon>Stramenopiles</taxon>
        <taxon>Ochrophyta</taxon>
        <taxon>Bolidophyceae</taxon>
        <taxon>Parmales</taxon>
        <taxon>Triparmaceae</taxon>
        <taxon>Tetraparma</taxon>
    </lineage>
</organism>
<sequence>MSLSSSSLRSSLPFTPPSTLSVTYAHCASVYTLPLPPTPSSLQAALSFLVPPGSQIHLVLDGSGEGAWRVLNRRDLEGGDIK</sequence>
<dbReference type="EMBL" id="BRYB01000490">
    <property type="protein sequence ID" value="GMI31134.1"/>
    <property type="molecule type" value="Genomic_DNA"/>
</dbReference>